<accession>A0ABU5I6R5</accession>
<evidence type="ECO:0000313" key="1">
    <source>
        <dbReference type="EMBL" id="MDY8110772.1"/>
    </source>
</evidence>
<organism evidence="1 2">
    <name type="scientific">Fulvimarina uroteuthidis</name>
    <dbReference type="NCBI Taxonomy" id="3098149"/>
    <lineage>
        <taxon>Bacteria</taxon>
        <taxon>Pseudomonadati</taxon>
        <taxon>Pseudomonadota</taxon>
        <taxon>Alphaproteobacteria</taxon>
        <taxon>Hyphomicrobiales</taxon>
        <taxon>Aurantimonadaceae</taxon>
        <taxon>Fulvimarina</taxon>
    </lineage>
</organism>
<protein>
    <submittedName>
        <fullName evidence="1">DUF2971 domain-containing protein</fullName>
    </submittedName>
</protein>
<sequence>MRKVGDTDVEGNETLWKYFRLERFLSTLAESRLYFASANQFIDPFEGAVAVQLDVPPPDPRYAGMESAEHAFFQLKRLTKISCWHRAAYESDAMWKLYAGEHKGIAICTTPDRMRAAFKPFRLKPEYGVEDLWGGPVQYVDLTQIRMRRVAMLDRFFFKHRAFEWEREYRLAISVRMAEEFGVRVPEHGILVDVDFPVLIARIVLGSTTTATERATVAQHVVAAGLSDRLELSTLLGRPRYV</sequence>
<name>A0ABU5I6R5_9HYPH</name>
<gene>
    <name evidence="1" type="ORF">U0C82_16650</name>
</gene>
<keyword evidence="2" id="KW-1185">Reference proteome</keyword>
<evidence type="ECO:0000313" key="2">
    <source>
        <dbReference type="Proteomes" id="UP001294412"/>
    </source>
</evidence>
<proteinExistence type="predicted"/>
<dbReference type="RefSeq" id="WP_322188644.1">
    <property type="nucleotide sequence ID" value="NZ_JAXLPB010000006.1"/>
</dbReference>
<reference evidence="1 2" key="1">
    <citation type="submission" date="2023-12" db="EMBL/GenBank/DDBJ databases">
        <title>Description of Novel Strain Fulvimarina sp. 2208YS6-2-32 isolated from Uroteuthis (Photololigo) edulis.</title>
        <authorList>
            <person name="Park J.-S."/>
        </authorList>
    </citation>
    <scope>NUCLEOTIDE SEQUENCE [LARGE SCALE GENOMIC DNA]</scope>
    <source>
        <strain evidence="1 2">2208YS6-2-32</strain>
    </source>
</reference>
<comment type="caution">
    <text evidence="1">The sequence shown here is derived from an EMBL/GenBank/DDBJ whole genome shotgun (WGS) entry which is preliminary data.</text>
</comment>
<dbReference type="Proteomes" id="UP001294412">
    <property type="component" value="Unassembled WGS sequence"/>
</dbReference>
<dbReference type="EMBL" id="JAXLPB010000006">
    <property type="protein sequence ID" value="MDY8110772.1"/>
    <property type="molecule type" value="Genomic_DNA"/>
</dbReference>